<reference evidence="1" key="1">
    <citation type="submission" date="2018-05" db="EMBL/GenBank/DDBJ databases">
        <authorList>
            <person name="Lanie J.A."/>
            <person name="Ng W.-L."/>
            <person name="Kazmierczak K.M."/>
            <person name="Andrzejewski T.M."/>
            <person name="Davidsen T.M."/>
            <person name="Wayne K.J."/>
            <person name="Tettelin H."/>
            <person name="Glass J.I."/>
            <person name="Rusch D."/>
            <person name="Podicherti R."/>
            <person name="Tsui H.-C.T."/>
            <person name="Winkler M.E."/>
        </authorList>
    </citation>
    <scope>NUCLEOTIDE SEQUENCE</scope>
</reference>
<accession>A0A381U6X2</accession>
<evidence type="ECO:0000313" key="1">
    <source>
        <dbReference type="EMBL" id="SVA23491.1"/>
    </source>
</evidence>
<dbReference type="SUPFAM" id="SSF46626">
    <property type="entry name" value="Cytochrome c"/>
    <property type="match status" value="1"/>
</dbReference>
<dbReference type="AlphaFoldDB" id="A0A381U6X2"/>
<dbReference type="GO" id="GO:0020037">
    <property type="term" value="F:heme binding"/>
    <property type="evidence" value="ECO:0007669"/>
    <property type="project" value="InterPro"/>
</dbReference>
<gene>
    <name evidence="1" type="ORF">METZ01_LOCUS76345</name>
</gene>
<evidence type="ECO:0008006" key="2">
    <source>
        <dbReference type="Google" id="ProtNLM"/>
    </source>
</evidence>
<sequence>MIAGGGILVGLGPPSEGLGLADPLQASTNRATDVATQQAPFDYYRANIEPLFLRPRGYPGSTRGQAACISCHAWQTSVRFSLEEPTETPNGGAWTEEQSRRNYEVVTQLVNASDPESSRFLLKPLAQSAGGLSHTGGNHWASTEDPEYQVILDWIRALPAADFTPDDAEVTVDFEFYNACVLPNVLSVGNYGQLACTSCHSGGQAGFAPRGAGGGALTEARARQGFATLQRLIVPGDPELSRFLLKPLHPDGGGSYAHNGVRRWQTRSDPEWQTLAAWIRGEVSGADCSPVY</sequence>
<dbReference type="InterPro" id="IPR036280">
    <property type="entry name" value="Multihaem_cyt_sf"/>
</dbReference>
<name>A0A381U6X2_9ZZZZ</name>
<dbReference type="EMBL" id="UINC01005779">
    <property type="protein sequence ID" value="SVA23491.1"/>
    <property type="molecule type" value="Genomic_DNA"/>
</dbReference>
<dbReference type="GO" id="GO:0009055">
    <property type="term" value="F:electron transfer activity"/>
    <property type="evidence" value="ECO:0007669"/>
    <property type="project" value="InterPro"/>
</dbReference>
<protein>
    <recommendedName>
        <fullName evidence="2">Cytochrome c domain-containing protein</fullName>
    </recommendedName>
</protein>
<organism evidence="1">
    <name type="scientific">marine metagenome</name>
    <dbReference type="NCBI Taxonomy" id="408172"/>
    <lineage>
        <taxon>unclassified sequences</taxon>
        <taxon>metagenomes</taxon>
        <taxon>ecological metagenomes</taxon>
    </lineage>
</organism>
<dbReference type="SUPFAM" id="SSF48695">
    <property type="entry name" value="Multiheme cytochromes"/>
    <property type="match status" value="1"/>
</dbReference>
<dbReference type="InterPro" id="IPR036909">
    <property type="entry name" value="Cyt_c-like_dom_sf"/>
</dbReference>
<proteinExistence type="predicted"/>